<evidence type="ECO:0000259" key="2">
    <source>
        <dbReference type="PROSITE" id="PS51673"/>
    </source>
</evidence>
<evidence type="ECO:0000313" key="4">
    <source>
        <dbReference type="Proteomes" id="UP000016930"/>
    </source>
</evidence>
<accession>M2RFA2</accession>
<dbReference type="OrthoDB" id="5373615at2759"/>
<dbReference type="Proteomes" id="UP000016930">
    <property type="component" value="Unassembled WGS sequence"/>
</dbReference>
<dbReference type="STRING" id="914234.M2RFA2"/>
<dbReference type="EMBL" id="KB445797">
    <property type="protein sequence ID" value="EMD37137.1"/>
    <property type="molecule type" value="Genomic_DNA"/>
</dbReference>
<dbReference type="HOGENOM" id="CLU_109005_0_0_1"/>
<evidence type="ECO:0000256" key="1">
    <source>
        <dbReference type="SAM" id="MobiDB-lite"/>
    </source>
</evidence>
<organism evidence="3 4">
    <name type="scientific">Ceriporiopsis subvermispora (strain B)</name>
    <name type="common">White-rot fungus</name>
    <name type="synonym">Gelatoporia subvermispora</name>
    <dbReference type="NCBI Taxonomy" id="914234"/>
    <lineage>
        <taxon>Eukaryota</taxon>
        <taxon>Fungi</taxon>
        <taxon>Dikarya</taxon>
        <taxon>Basidiomycota</taxon>
        <taxon>Agaricomycotina</taxon>
        <taxon>Agaricomycetes</taxon>
        <taxon>Polyporales</taxon>
        <taxon>Gelatoporiaceae</taxon>
        <taxon>Gelatoporia</taxon>
    </lineage>
</organism>
<dbReference type="InterPro" id="IPR024771">
    <property type="entry name" value="SUZ"/>
</dbReference>
<evidence type="ECO:0000313" key="3">
    <source>
        <dbReference type="EMBL" id="EMD37137.1"/>
    </source>
</evidence>
<sequence length="207" mass="22333">MSLTSTSDSWDDPVPTSQPTRSTAAAQVVRDDWDDDDEEEDEDPQKLWETANKKAPMPQLVLSSSSTTTSVPPPPAAFQPTLRILKRPSASPGSSITNIPTQAEKQRSYAEREAQYQAARERIFQDKSKSVGGSEVDGVDRVKLSVPTAEPRNLTPVKILRDPRGPSTPPFADPSSPGDGGTSKGFASRRNAKNKSPRTEYAPGGGQ</sequence>
<dbReference type="PANTHER" id="PTHR31796">
    <property type="entry name" value="SUZ DOMAIN-CONTAINING PROTEIN 1"/>
    <property type="match status" value="1"/>
</dbReference>
<dbReference type="Pfam" id="PF12752">
    <property type="entry name" value="SUZ"/>
    <property type="match status" value="1"/>
</dbReference>
<feature type="compositionally biased region" description="Acidic residues" evidence="1">
    <location>
        <begin position="32"/>
        <end position="43"/>
    </location>
</feature>
<feature type="region of interest" description="Disordered" evidence="1">
    <location>
        <begin position="1"/>
        <end position="207"/>
    </location>
</feature>
<name>M2RFA2_CERS8</name>
<feature type="compositionally biased region" description="Basic and acidic residues" evidence="1">
    <location>
        <begin position="104"/>
        <end position="129"/>
    </location>
</feature>
<dbReference type="PROSITE" id="PS51673">
    <property type="entry name" value="SUZ"/>
    <property type="match status" value="1"/>
</dbReference>
<dbReference type="PANTHER" id="PTHR31796:SF2">
    <property type="entry name" value="SUZ DOMAIN-CONTAINING PROTEIN 1"/>
    <property type="match status" value="1"/>
</dbReference>
<dbReference type="AlphaFoldDB" id="M2RFA2"/>
<protein>
    <recommendedName>
        <fullName evidence="2">SUZ domain-containing protein</fullName>
    </recommendedName>
</protein>
<feature type="compositionally biased region" description="Polar residues" evidence="1">
    <location>
        <begin position="15"/>
        <end position="25"/>
    </location>
</feature>
<feature type="domain" description="SUZ" evidence="2">
    <location>
        <begin position="56"/>
        <end position="128"/>
    </location>
</feature>
<gene>
    <name evidence="3" type="ORF">CERSUDRAFT_95399</name>
</gene>
<feature type="compositionally biased region" description="Polar residues" evidence="1">
    <location>
        <begin position="91"/>
        <end position="103"/>
    </location>
</feature>
<keyword evidence="4" id="KW-1185">Reference proteome</keyword>
<feature type="compositionally biased region" description="Low complexity" evidence="1">
    <location>
        <begin position="60"/>
        <end position="70"/>
    </location>
</feature>
<proteinExistence type="predicted"/>
<reference evidence="3 4" key="1">
    <citation type="journal article" date="2012" name="Proc. Natl. Acad. Sci. U.S.A.">
        <title>Comparative genomics of Ceriporiopsis subvermispora and Phanerochaete chrysosporium provide insight into selective ligninolysis.</title>
        <authorList>
            <person name="Fernandez-Fueyo E."/>
            <person name="Ruiz-Duenas F.J."/>
            <person name="Ferreira P."/>
            <person name="Floudas D."/>
            <person name="Hibbett D.S."/>
            <person name="Canessa P."/>
            <person name="Larrondo L.F."/>
            <person name="James T.Y."/>
            <person name="Seelenfreund D."/>
            <person name="Lobos S."/>
            <person name="Polanco R."/>
            <person name="Tello M."/>
            <person name="Honda Y."/>
            <person name="Watanabe T."/>
            <person name="Watanabe T."/>
            <person name="Ryu J.S."/>
            <person name="Kubicek C.P."/>
            <person name="Schmoll M."/>
            <person name="Gaskell J."/>
            <person name="Hammel K.E."/>
            <person name="St John F.J."/>
            <person name="Vanden Wymelenberg A."/>
            <person name="Sabat G."/>
            <person name="Splinter BonDurant S."/>
            <person name="Syed K."/>
            <person name="Yadav J.S."/>
            <person name="Doddapaneni H."/>
            <person name="Subramanian V."/>
            <person name="Lavin J.L."/>
            <person name="Oguiza J.A."/>
            <person name="Perez G."/>
            <person name="Pisabarro A.G."/>
            <person name="Ramirez L."/>
            <person name="Santoyo F."/>
            <person name="Master E."/>
            <person name="Coutinho P.M."/>
            <person name="Henrissat B."/>
            <person name="Lombard V."/>
            <person name="Magnuson J.K."/>
            <person name="Kuees U."/>
            <person name="Hori C."/>
            <person name="Igarashi K."/>
            <person name="Samejima M."/>
            <person name="Held B.W."/>
            <person name="Barry K.W."/>
            <person name="LaButti K.M."/>
            <person name="Lapidus A."/>
            <person name="Lindquist E.A."/>
            <person name="Lucas S.M."/>
            <person name="Riley R."/>
            <person name="Salamov A.A."/>
            <person name="Hoffmeister D."/>
            <person name="Schwenk D."/>
            <person name="Hadar Y."/>
            <person name="Yarden O."/>
            <person name="de Vries R.P."/>
            <person name="Wiebenga A."/>
            <person name="Stenlid J."/>
            <person name="Eastwood D."/>
            <person name="Grigoriev I.V."/>
            <person name="Berka R.M."/>
            <person name="Blanchette R.A."/>
            <person name="Kersten P."/>
            <person name="Martinez A.T."/>
            <person name="Vicuna R."/>
            <person name="Cullen D."/>
        </authorList>
    </citation>
    <scope>NUCLEOTIDE SEQUENCE [LARGE SCALE GENOMIC DNA]</scope>
    <source>
        <strain evidence="3 4">B</strain>
    </source>
</reference>
<dbReference type="InterPro" id="IPR039228">
    <property type="entry name" value="SZRD1"/>
</dbReference>